<evidence type="ECO:0000313" key="6">
    <source>
        <dbReference type="Proteomes" id="UP000245577"/>
    </source>
</evidence>
<dbReference type="SUPFAM" id="SSF55469">
    <property type="entry name" value="FMN-dependent nitroreductase-like"/>
    <property type="match status" value="1"/>
</dbReference>
<feature type="domain" description="Nitroreductase" evidence="4">
    <location>
        <begin position="67"/>
        <end position="148"/>
    </location>
</feature>
<dbReference type="OrthoDB" id="105365at2157"/>
<reference evidence="5 6" key="1">
    <citation type="submission" date="2017-03" db="EMBL/GenBank/DDBJ databases">
        <title>Genome sequence of Methanobrevibacter wosei.</title>
        <authorList>
            <person name="Poehlein A."/>
            <person name="Seedorf H."/>
            <person name="Daniel R."/>
        </authorList>
    </citation>
    <scope>NUCLEOTIDE SEQUENCE [LARGE SCALE GENOMIC DNA]</scope>
    <source>
        <strain evidence="5 6">DSM 11979</strain>
    </source>
</reference>
<organism evidence="5 6">
    <name type="scientific">Methanobrevibacter woesei</name>
    <dbReference type="NCBI Taxonomy" id="190976"/>
    <lineage>
        <taxon>Archaea</taxon>
        <taxon>Methanobacteriati</taxon>
        <taxon>Methanobacteriota</taxon>
        <taxon>Methanomada group</taxon>
        <taxon>Methanobacteria</taxon>
        <taxon>Methanobacteriales</taxon>
        <taxon>Methanobacteriaceae</taxon>
        <taxon>Methanobrevibacter</taxon>
    </lineage>
</organism>
<evidence type="ECO:0000256" key="2">
    <source>
        <dbReference type="ARBA" id="ARBA00022643"/>
    </source>
</evidence>
<keyword evidence="3 5" id="KW-0560">Oxidoreductase</keyword>
<keyword evidence="6" id="KW-1185">Reference proteome</keyword>
<protein>
    <submittedName>
        <fullName evidence="5">FMN reductase</fullName>
        <ecNumber evidence="5">1.5.1.39</ecNumber>
    </submittedName>
</protein>
<dbReference type="InterPro" id="IPR029479">
    <property type="entry name" value="Nitroreductase"/>
</dbReference>
<dbReference type="Pfam" id="PF00881">
    <property type="entry name" value="Nitroreductase"/>
    <property type="match status" value="2"/>
</dbReference>
<dbReference type="CDD" id="cd02150">
    <property type="entry name" value="nitroreductase"/>
    <property type="match status" value="1"/>
</dbReference>
<evidence type="ECO:0000256" key="1">
    <source>
        <dbReference type="ARBA" id="ARBA00022630"/>
    </source>
</evidence>
<sequence length="169" mass="19277">MNSLFERASVREFTEEEVEIQDIEDIIRAGMQAPSAMNSQPWEFIVVNDPEDMEAVSKMSPYAGPAAGAQKLIIVLANKKILEEYGTFDYFQQDLGACTQNCLIEATDRKIGSVWLGMYPNEERVNALREYFDIPDYIIPFAVIALGYPVEKPAARRNFKPEKIHFARY</sequence>
<name>A0A2U1S981_9EURY</name>
<dbReference type="PANTHER" id="PTHR23026:SF90">
    <property type="entry name" value="IODOTYROSINE DEIODINASE 1"/>
    <property type="match status" value="1"/>
</dbReference>
<dbReference type="InterPro" id="IPR050627">
    <property type="entry name" value="Nitroreductase/BluB"/>
</dbReference>
<dbReference type="EMBL" id="MZGU01000002">
    <property type="protein sequence ID" value="PWB86983.1"/>
    <property type="molecule type" value="Genomic_DNA"/>
</dbReference>
<keyword evidence="1" id="KW-0285">Flavoprotein</keyword>
<dbReference type="EC" id="1.5.1.39" evidence="5"/>
<dbReference type="GO" id="GO:0008752">
    <property type="term" value="F:FMN reductase [NAD(P)H] activity"/>
    <property type="evidence" value="ECO:0007669"/>
    <property type="project" value="UniProtKB-EC"/>
</dbReference>
<proteinExistence type="predicted"/>
<gene>
    <name evidence="5" type="primary">nfrA2_1</name>
    <name evidence="5" type="ORF">MBBWO_00970</name>
</gene>
<dbReference type="AlphaFoldDB" id="A0A2U1S981"/>
<dbReference type="RefSeq" id="WP_116668933.1">
    <property type="nucleotide sequence ID" value="NZ_MZGU01000002.1"/>
</dbReference>
<evidence type="ECO:0000256" key="3">
    <source>
        <dbReference type="ARBA" id="ARBA00023002"/>
    </source>
</evidence>
<dbReference type="Gene3D" id="3.40.109.10">
    <property type="entry name" value="NADH Oxidase"/>
    <property type="match status" value="1"/>
</dbReference>
<dbReference type="PANTHER" id="PTHR23026">
    <property type="entry name" value="NADPH NITROREDUCTASE"/>
    <property type="match status" value="1"/>
</dbReference>
<evidence type="ECO:0000259" key="4">
    <source>
        <dbReference type="Pfam" id="PF00881"/>
    </source>
</evidence>
<dbReference type="Proteomes" id="UP000245577">
    <property type="component" value="Unassembled WGS sequence"/>
</dbReference>
<feature type="domain" description="Nitroreductase" evidence="4">
    <location>
        <begin position="6"/>
        <end position="58"/>
    </location>
</feature>
<keyword evidence="2" id="KW-0288">FMN</keyword>
<dbReference type="InterPro" id="IPR000415">
    <property type="entry name" value="Nitroreductase-like"/>
</dbReference>
<accession>A0A2U1S981</accession>
<evidence type="ECO:0000313" key="5">
    <source>
        <dbReference type="EMBL" id="PWB86983.1"/>
    </source>
</evidence>
<comment type="caution">
    <text evidence="5">The sequence shown here is derived from an EMBL/GenBank/DDBJ whole genome shotgun (WGS) entry which is preliminary data.</text>
</comment>